<keyword evidence="3" id="KW-1003">Cell membrane</keyword>
<proteinExistence type="predicted"/>
<dbReference type="SUPFAM" id="SSF103473">
    <property type="entry name" value="MFS general substrate transporter"/>
    <property type="match status" value="1"/>
</dbReference>
<sequence length="430" mass="46782">MKTGFKQFLLLWGTSLVSATGSGMTSFALGIYIFQETGLASLTGLLILLGFLPGLLLTPFAGILADRIDRRLLMMLGDGLSILGLVVILFSIFFLDSKQQIWGIGSGVAISSVFSSFVEPAFRATISDLLDKEDFSRASGLVQLVSSARYLLSPILAGSILSFTSIHIILIIDMLTIVLTLPVTQLVRKKMIVQSEQENHSIQEDFHFAFQLLYQKKGVWILVLFGILVSFCLGVVQTLMGPIVLAYADARFLGFLTTFSSCGMVAAGLLLGKYKIRKQFVSVLSVSLLLVGIAMIGFFIRENRSLTCFFGFSLFASLTFCNTALDYLVRTNLPNQHQGKVWGLIGIISQAGYVVAYASIGLIADYLIKPLLMKNGPLAPSLGKLIGVGPGRGAAFTVILAGLLLIATSFFFSQNYHIKELEDVHALETR</sequence>
<dbReference type="InterPro" id="IPR011701">
    <property type="entry name" value="MFS"/>
</dbReference>
<dbReference type="RefSeq" id="WP_124777694.1">
    <property type="nucleotide sequence ID" value="NZ_RQZA01000009.1"/>
</dbReference>
<gene>
    <name evidence="9" type="ORF">EII38_08465</name>
</gene>
<evidence type="ECO:0000313" key="10">
    <source>
        <dbReference type="Proteomes" id="UP000281771"/>
    </source>
</evidence>
<dbReference type="Gene3D" id="1.20.1250.20">
    <property type="entry name" value="MFS general substrate transporter like domains"/>
    <property type="match status" value="1"/>
</dbReference>
<evidence type="ECO:0000256" key="4">
    <source>
        <dbReference type="ARBA" id="ARBA00022692"/>
    </source>
</evidence>
<dbReference type="Proteomes" id="UP000281771">
    <property type="component" value="Unassembled WGS sequence"/>
</dbReference>
<feature type="transmembrane region" description="Helical" evidence="7">
    <location>
        <begin position="219"/>
        <end position="240"/>
    </location>
</feature>
<evidence type="ECO:0000256" key="1">
    <source>
        <dbReference type="ARBA" id="ARBA00004651"/>
    </source>
</evidence>
<dbReference type="STRING" id="1123309.GCA_000377005_00364"/>
<dbReference type="InterPro" id="IPR020846">
    <property type="entry name" value="MFS_dom"/>
</dbReference>
<organism evidence="9 10">
    <name type="scientific">Streptococcus minor</name>
    <dbReference type="NCBI Taxonomy" id="229549"/>
    <lineage>
        <taxon>Bacteria</taxon>
        <taxon>Bacillati</taxon>
        <taxon>Bacillota</taxon>
        <taxon>Bacilli</taxon>
        <taxon>Lactobacillales</taxon>
        <taxon>Streptococcaceae</taxon>
        <taxon>Streptococcus</taxon>
    </lineage>
</organism>
<evidence type="ECO:0000256" key="6">
    <source>
        <dbReference type="ARBA" id="ARBA00023136"/>
    </source>
</evidence>
<dbReference type="PANTHER" id="PTHR43266">
    <property type="entry name" value="MACROLIDE-EFFLUX PROTEIN"/>
    <property type="match status" value="1"/>
</dbReference>
<feature type="transmembrane region" description="Helical" evidence="7">
    <location>
        <begin position="158"/>
        <end position="181"/>
    </location>
</feature>
<feature type="domain" description="Major facilitator superfamily (MFS) profile" evidence="8">
    <location>
        <begin position="1"/>
        <end position="191"/>
    </location>
</feature>
<keyword evidence="5 7" id="KW-1133">Transmembrane helix</keyword>
<evidence type="ECO:0000256" key="2">
    <source>
        <dbReference type="ARBA" id="ARBA00022448"/>
    </source>
</evidence>
<evidence type="ECO:0000256" key="3">
    <source>
        <dbReference type="ARBA" id="ARBA00022475"/>
    </source>
</evidence>
<comment type="caution">
    <text evidence="9">The sequence shown here is derived from an EMBL/GenBank/DDBJ whole genome shotgun (WGS) entry which is preliminary data.</text>
</comment>
<name>A0A3P1V7V0_9STRE</name>
<protein>
    <submittedName>
        <fullName evidence="9">MFS transporter</fullName>
    </submittedName>
</protein>
<feature type="transmembrane region" description="Helical" evidence="7">
    <location>
        <begin position="40"/>
        <end position="65"/>
    </location>
</feature>
<feature type="transmembrane region" description="Helical" evidence="7">
    <location>
        <begin position="341"/>
        <end position="368"/>
    </location>
</feature>
<evidence type="ECO:0000256" key="5">
    <source>
        <dbReference type="ARBA" id="ARBA00022989"/>
    </source>
</evidence>
<feature type="transmembrane region" description="Helical" evidence="7">
    <location>
        <begin position="252"/>
        <end position="271"/>
    </location>
</feature>
<feature type="transmembrane region" description="Helical" evidence="7">
    <location>
        <begin position="393"/>
        <end position="412"/>
    </location>
</feature>
<evidence type="ECO:0000256" key="7">
    <source>
        <dbReference type="SAM" id="Phobius"/>
    </source>
</evidence>
<dbReference type="GO" id="GO:0005886">
    <property type="term" value="C:plasma membrane"/>
    <property type="evidence" value="ECO:0007669"/>
    <property type="project" value="UniProtKB-SubCell"/>
</dbReference>
<dbReference type="InterPro" id="IPR036259">
    <property type="entry name" value="MFS_trans_sf"/>
</dbReference>
<feature type="transmembrane region" description="Helical" evidence="7">
    <location>
        <begin position="72"/>
        <end position="95"/>
    </location>
</feature>
<dbReference type="CDD" id="cd06173">
    <property type="entry name" value="MFS_MefA_like"/>
    <property type="match status" value="1"/>
</dbReference>
<evidence type="ECO:0000313" key="9">
    <source>
        <dbReference type="EMBL" id="RRD30284.1"/>
    </source>
</evidence>
<evidence type="ECO:0000259" key="8">
    <source>
        <dbReference type="PROSITE" id="PS50850"/>
    </source>
</evidence>
<dbReference type="Pfam" id="PF07690">
    <property type="entry name" value="MFS_1"/>
    <property type="match status" value="1"/>
</dbReference>
<comment type="subcellular location">
    <subcellularLocation>
        <location evidence="1">Cell membrane</location>
        <topology evidence="1">Multi-pass membrane protein</topology>
    </subcellularLocation>
</comment>
<feature type="transmembrane region" description="Helical" evidence="7">
    <location>
        <begin position="280"/>
        <end position="300"/>
    </location>
</feature>
<accession>A0A3P1V7V0</accession>
<dbReference type="PROSITE" id="PS50850">
    <property type="entry name" value="MFS"/>
    <property type="match status" value="1"/>
</dbReference>
<keyword evidence="10" id="KW-1185">Reference proteome</keyword>
<keyword evidence="4 7" id="KW-0812">Transmembrane</keyword>
<keyword evidence="2" id="KW-0813">Transport</keyword>
<dbReference type="GO" id="GO:0022857">
    <property type="term" value="F:transmembrane transporter activity"/>
    <property type="evidence" value="ECO:0007669"/>
    <property type="project" value="InterPro"/>
</dbReference>
<dbReference type="EMBL" id="RQZA01000009">
    <property type="protein sequence ID" value="RRD30284.1"/>
    <property type="molecule type" value="Genomic_DNA"/>
</dbReference>
<dbReference type="PANTHER" id="PTHR43266:SF2">
    <property type="entry name" value="MAJOR FACILITATOR SUPERFAMILY (MFS) PROFILE DOMAIN-CONTAINING PROTEIN"/>
    <property type="match status" value="1"/>
</dbReference>
<feature type="transmembrane region" description="Helical" evidence="7">
    <location>
        <begin position="306"/>
        <end position="329"/>
    </location>
</feature>
<dbReference type="AlphaFoldDB" id="A0A3P1V7V0"/>
<keyword evidence="6 7" id="KW-0472">Membrane</keyword>
<reference evidence="9 10" key="1">
    <citation type="submission" date="2018-11" db="EMBL/GenBank/DDBJ databases">
        <title>Genomes From Bacteria Associated with the Canine Oral Cavity: a Test Case for Automated Genome-Based Taxonomic Assignment.</title>
        <authorList>
            <person name="Coil D.A."/>
            <person name="Jospin G."/>
            <person name="Darling A.E."/>
            <person name="Wallis C."/>
            <person name="Davis I.J."/>
            <person name="Harris S."/>
            <person name="Eisen J.A."/>
            <person name="Holcombe L.J."/>
            <person name="O'Flynn C."/>
        </authorList>
    </citation>
    <scope>NUCLEOTIDE SEQUENCE [LARGE SCALE GENOMIC DNA]</scope>
    <source>
        <strain evidence="9 10">OH4621_COT-116</strain>
    </source>
</reference>